<evidence type="ECO:0000256" key="6">
    <source>
        <dbReference type="ARBA" id="ARBA00022969"/>
    </source>
</evidence>
<dbReference type="InterPro" id="IPR036366">
    <property type="entry name" value="PGBDSf"/>
</dbReference>
<proteinExistence type="inferred from homology"/>
<feature type="compositionally biased region" description="Low complexity" evidence="9">
    <location>
        <begin position="138"/>
        <end position="151"/>
    </location>
</feature>
<evidence type="ECO:0000259" key="10">
    <source>
        <dbReference type="Pfam" id="PF01471"/>
    </source>
</evidence>
<organism evidence="12 13">
    <name type="scientific">Paenibacillus validus</name>
    <dbReference type="NCBI Taxonomy" id="44253"/>
    <lineage>
        <taxon>Bacteria</taxon>
        <taxon>Bacillati</taxon>
        <taxon>Bacillota</taxon>
        <taxon>Bacilli</taxon>
        <taxon>Bacillales</taxon>
        <taxon>Paenibacillaceae</taxon>
        <taxon>Paenibacillus</taxon>
    </lineage>
</organism>
<keyword evidence="4" id="KW-0732">Signal</keyword>
<protein>
    <recommendedName>
        <fullName evidence="2 8">Spore cortex-lytic enzyme</fullName>
    </recommendedName>
</protein>
<sequence length="276" mass="29666">MNKRLIVITVSLVVVLFAGLELKHRLHTEQTFSKNEIRYGTSGTADVYELQGRLKFLGFYKGDVDGDFGYQTLRSLKWFQSEFGLKADGIVGDKTKVKLWEATKDWKAKHDELPPWVTGSSQGNAPANNAAGGGGGAAPSTGGTAPAPTGMTPSTRLGLSLQDMKLMANAVHGEARGEPYIGQVAVAAVILNRVNSPSFPNTVSGVIFQPGAFTAVADGQIWLEPNETSFKAVQDALNGSDPSGGCLYYFNPATATSKWIWTRPQVKTIGKHIFCK</sequence>
<dbReference type="FunFam" id="6.20.240.60:FF:000001">
    <property type="entry name" value="Spore cortex-lytic enzyme"/>
    <property type="match status" value="1"/>
</dbReference>
<keyword evidence="6" id="KW-0749">Sporulation</keyword>
<evidence type="ECO:0000256" key="5">
    <source>
        <dbReference type="ARBA" id="ARBA00022801"/>
    </source>
</evidence>
<feature type="domain" description="Peptidoglycan binding-like" evidence="10">
    <location>
        <begin position="45"/>
        <end position="99"/>
    </location>
</feature>
<accession>A0A7X3CR90</accession>
<dbReference type="Pfam" id="PF07486">
    <property type="entry name" value="Hydrolase_2"/>
    <property type="match status" value="1"/>
</dbReference>
<evidence type="ECO:0000313" key="12">
    <source>
        <dbReference type="EMBL" id="MUG70465.1"/>
    </source>
</evidence>
<keyword evidence="3" id="KW-0309">Germination</keyword>
<dbReference type="SUPFAM" id="SSF47090">
    <property type="entry name" value="PGBD-like"/>
    <property type="match status" value="1"/>
</dbReference>
<evidence type="ECO:0000256" key="3">
    <source>
        <dbReference type="ARBA" id="ARBA00022544"/>
    </source>
</evidence>
<keyword evidence="13" id="KW-1185">Reference proteome</keyword>
<dbReference type="GO" id="GO:0071555">
    <property type="term" value="P:cell wall organization"/>
    <property type="evidence" value="ECO:0007669"/>
    <property type="project" value="UniProtKB-KW"/>
</dbReference>
<dbReference type="Gene3D" id="1.10.101.10">
    <property type="entry name" value="PGBD-like superfamily/PGBD"/>
    <property type="match status" value="1"/>
</dbReference>
<dbReference type="Gene3D" id="6.20.240.60">
    <property type="match status" value="1"/>
</dbReference>
<feature type="compositionally biased region" description="Low complexity" evidence="9">
    <location>
        <begin position="119"/>
        <end position="130"/>
    </location>
</feature>
<reference evidence="12 13" key="1">
    <citation type="submission" date="2019-11" db="EMBL/GenBank/DDBJ databases">
        <title>Draft genome sequences of five Paenibacillus species of dairy origin.</title>
        <authorList>
            <person name="Olajide A.M."/>
            <person name="Chen S."/>
            <person name="Lapointe G."/>
        </authorList>
    </citation>
    <scope>NUCLEOTIDE SEQUENCE [LARGE SCALE GENOMIC DNA]</scope>
    <source>
        <strain evidence="12 13">2CS3</strain>
    </source>
</reference>
<feature type="region of interest" description="Disordered" evidence="9">
    <location>
        <begin position="112"/>
        <end position="151"/>
    </location>
</feature>
<dbReference type="NCBIfam" id="TIGR02869">
    <property type="entry name" value="spore_SleB"/>
    <property type="match status" value="1"/>
</dbReference>
<evidence type="ECO:0000256" key="8">
    <source>
        <dbReference type="NCBIfam" id="TIGR02869"/>
    </source>
</evidence>
<dbReference type="AlphaFoldDB" id="A0A7X3CR90"/>
<dbReference type="GO" id="GO:0009847">
    <property type="term" value="P:spore germination"/>
    <property type="evidence" value="ECO:0007669"/>
    <property type="project" value="UniProtKB-UniRule"/>
</dbReference>
<evidence type="ECO:0000259" key="11">
    <source>
        <dbReference type="Pfam" id="PF07486"/>
    </source>
</evidence>
<evidence type="ECO:0000256" key="9">
    <source>
        <dbReference type="SAM" id="MobiDB-lite"/>
    </source>
</evidence>
<dbReference type="Proteomes" id="UP000450917">
    <property type="component" value="Unassembled WGS sequence"/>
</dbReference>
<dbReference type="InterPro" id="IPR011105">
    <property type="entry name" value="Cell_wall_hydrolase_SleB"/>
</dbReference>
<dbReference type="RefSeq" id="WP_127604473.1">
    <property type="nucleotide sequence ID" value="NZ_JBDLZV010000001.1"/>
</dbReference>
<dbReference type="InterPro" id="IPR014224">
    <property type="entry name" value="Spore_cortex_SleB"/>
</dbReference>
<dbReference type="InterPro" id="IPR002477">
    <property type="entry name" value="Peptidoglycan-bd-like"/>
</dbReference>
<feature type="domain" description="Cell wall hydrolase SleB" evidence="11">
    <location>
        <begin position="177"/>
        <end position="275"/>
    </location>
</feature>
<dbReference type="Pfam" id="PF01471">
    <property type="entry name" value="PG_binding_1"/>
    <property type="match status" value="1"/>
</dbReference>
<gene>
    <name evidence="12" type="primary">sleB</name>
    <name evidence="12" type="ORF">GNP93_07200</name>
</gene>
<comment type="similarity">
    <text evidence="1">Belongs to the SleB family.</text>
</comment>
<comment type="caution">
    <text evidence="12">The sequence shown here is derived from an EMBL/GenBank/DDBJ whole genome shotgun (WGS) entry which is preliminary data.</text>
</comment>
<name>A0A7X3CR90_9BACL</name>
<dbReference type="InterPro" id="IPR042047">
    <property type="entry name" value="SleB_dom1"/>
</dbReference>
<evidence type="ECO:0000256" key="2">
    <source>
        <dbReference type="ARBA" id="ARBA00018364"/>
    </source>
</evidence>
<dbReference type="GO" id="GO:0030435">
    <property type="term" value="P:sporulation resulting in formation of a cellular spore"/>
    <property type="evidence" value="ECO:0007669"/>
    <property type="project" value="UniProtKB-KW"/>
</dbReference>
<evidence type="ECO:0000313" key="13">
    <source>
        <dbReference type="Proteomes" id="UP000450917"/>
    </source>
</evidence>
<evidence type="ECO:0000256" key="4">
    <source>
        <dbReference type="ARBA" id="ARBA00022729"/>
    </source>
</evidence>
<dbReference type="EMBL" id="WNZX01000004">
    <property type="protein sequence ID" value="MUG70465.1"/>
    <property type="molecule type" value="Genomic_DNA"/>
</dbReference>
<keyword evidence="7" id="KW-0961">Cell wall biogenesis/degradation</keyword>
<dbReference type="GO" id="GO:0016787">
    <property type="term" value="F:hydrolase activity"/>
    <property type="evidence" value="ECO:0007669"/>
    <property type="project" value="UniProtKB-KW"/>
</dbReference>
<dbReference type="Gene3D" id="1.10.10.2520">
    <property type="entry name" value="Cell wall hydrolase SleB, domain 1"/>
    <property type="match status" value="1"/>
</dbReference>
<evidence type="ECO:0000256" key="7">
    <source>
        <dbReference type="ARBA" id="ARBA00023316"/>
    </source>
</evidence>
<dbReference type="FunFam" id="1.10.10.2520:FF:000001">
    <property type="entry name" value="Spore cortex-lytic enzyme"/>
    <property type="match status" value="1"/>
</dbReference>
<dbReference type="InterPro" id="IPR036365">
    <property type="entry name" value="PGBD-like_sf"/>
</dbReference>
<evidence type="ECO:0000256" key="1">
    <source>
        <dbReference type="ARBA" id="ARBA00007010"/>
    </source>
</evidence>
<keyword evidence="5" id="KW-0378">Hydrolase</keyword>